<dbReference type="EMBL" id="JAVDXX010000001">
    <property type="protein sequence ID" value="MDR7293183.1"/>
    <property type="molecule type" value="Genomic_DNA"/>
</dbReference>
<evidence type="ECO:0000313" key="2">
    <source>
        <dbReference type="EMBL" id="MDR7293183.1"/>
    </source>
</evidence>
<protein>
    <submittedName>
        <fullName evidence="2">Uncharacterized protein</fullName>
    </submittedName>
</protein>
<evidence type="ECO:0000256" key="1">
    <source>
        <dbReference type="SAM" id="MobiDB-lite"/>
    </source>
</evidence>
<comment type="caution">
    <text evidence="2">The sequence shown here is derived from an EMBL/GenBank/DDBJ whole genome shotgun (WGS) entry which is preliminary data.</text>
</comment>
<dbReference type="Proteomes" id="UP001180715">
    <property type="component" value="Unassembled WGS sequence"/>
</dbReference>
<feature type="compositionally biased region" description="Basic and acidic residues" evidence="1">
    <location>
        <begin position="25"/>
        <end position="40"/>
    </location>
</feature>
<sequence length="57" mass="6331">MSIESRDGHAAARHIAGRYAWADYTGHEPSPDTNGERNRFADSLCTPRSTLKGEALW</sequence>
<feature type="region of interest" description="Disordered" evidence="1">
    <location>
        <begin position="23"/>
        <end position="43"/>
    </location>
</feature>
<keyword evidence="3" id="KW-1185">Reference proteome</keyword>
<name>A0ABU1YY88_9MICC</name>
<gene>
    <name evidence="2" type="ORF">J2S67_000451</name>
</gene>
<proteinExistence type="predicted"/>
<evidence type="ECO:0000313" key="3">
    <source>
        <dbReference type="Proteomes" id="UP001180715"/>
    </source>
</evidence>
<reference evidence="2" key="1">
    <citation type="submission" date="2023-07" db="EMBL/GenBank/DDBJ databases">
        <title>Sequencing the genomes of 1000 actinobacteria strains.</title>
        <authorList>
            <person name="Klenk H.-P."/>
        </authorList>
    </citation>
    <scope>NUCLEOTIDE SEQUENCE</scope>
    <source>
        <strain evidence="2">DSM 13068</strain>
    </source>
</reference>
<accession>A0ABU1YY88</accession>
<organism evidence="2 3">
    <name type="scientific">Pseudoglutamicibacter albus</name>
    <dbReference type="NCBI Taxonomy" id="98671"/>
    <lineage>
        <taxon>Bacteria</taxon>
        <taxon>Bacillati</taxon>
        <taxon>Actinomycetota</taxon>
        <taxon>Actinomycetes</taxon>
        <taxon>Micrococcales</taxon>
        <taxon>Micrococcaceae</taxon>
        <taxon>Pseudoglutamicibacter</taxon>
    </lineage>
</organism>